<dbReference type="FunFam" id="4.10.280.10:FF:000074">
    <property type="entry name" value="Transcription factor ORG2"/>
    <property type="match status" value="1"/>
</dbReference>
<proteinExistence type="predicted"/>
<dbReference type="OrthoDB" id="6106870at2759"/>
<keyword evidence="3" id="KW-0804">Transcription</keyword>
<comment type="caution">
    <text evidence="7">The sequence shown here is derived from an EMBL/GenBank/DDBJ whole genome shotgun (WGS) entry which is preliminary data.</text>
</comment>
<dbReference type="PANTHER" id="PTHR13935:SF41">
    <property type="entry name" value="TRANSCRIPTION FACTOR ORG2-RELATED"/>
    <property type="match status" value="1"/>
</dbReference>
<feature type="compositionally biased region" description="Polar residues" evidence="5">
    <location>
        <begin position="21"/>
        <end position="35"/>
    </location>
</feature>
<dbReference type="InterPro" id="IPR011598">
    <property type="entry name" value="bHLH_dom"/>
</dbReference>
<evidence type="ECO:0000259" key="6">
    <source>
        <dbReference type="PROSITE" id="PS50888"/>
    </source>
</evidence>
<dbReference type="GO" id="GO:0046983">
    <property type="term" value="F:protein dimerization activity"/>
    <property type="evidence" value="ECO:0007669"/>
    <property type="project" value="InterPro"/>
</dbReference>
<dbReference type="Gene3D" id="4.10.280.10">
    <property type="entry name" value="Helix-loop-helix DNA-binding domain"/>
    <property type="match status" value="1"/>
</dbReference>
<dbReference type="CDD" id="cd18914">
    <property type="entry name" value="bHLH_AtORG2_like"/>
    <property type="match status" value="1"/>
</dbReference>
<dbReference type="Proteomes" id="UP001141806">
    <property type="component" value="Unassembled WGS sequence"/>
</dbReference>
<evidence type="ECO:0000313" key="8">
    <source>
        <dbReference type="Proteomes" id="UP001141806"/>
    </source>
</evidence>
<dbReference type="GO" id="GO:0000977">
    <property type="term" value="F:RNA polymerase II transcription regulatory region sequence-specific DNA binding"/>
    <property type="evidence" value="ECO:0007669"/>
    <property type="project" value="TreeGrafter"/>
</dbReference>
<organism evidence="7 8">
    <name type="scientific">Protea cynaroides</name>
    <dbReference type="NCBI Taxonomy" id="273540"/>
    <lineage>
        <taxon>Eukaryota</taxon>
        <taxon>Viridiplantae</taxon>
        <taxon>Streptophyta</taxon>
        <taxon>Embryophyta</taxon>
        <taxon>Tracheophyta</taxon>
        <taxon>Spermatophyta</taxon>
        <taxon>Magnoliopsida</taxon>
        <taxon>Proteales</taxon>
        <taxon>Proteaceae</taxon>
        <taxon>Protea</taxon>
    </lineage>
</organism>
<keyword evidence="4" id="KW-0539">Nucleus</keyword>
<dbReference type="InterPro" id="IPR015660">
    <property type="entry name" value="MASH1/Ascl1a-like"/>
</dbReference>
<keyword evidence="2" id="KW-0238">DNA-binding</keyword>
<evidence type="ECO:0000256" key="5">
    <source>
        <dbReference type="SAM" id="MobiDB-lite"/>
    </source>
</evidence>
<gene>
    <name evidence="7" type="ORF">NE237_009137</name>
</gene>
<feature type="domain" description="BHLH" evidence="6">
    <location>
        <begin position="74"/>
        <end position="126"/>
    </location>
</feature>
<dbReference type="SUPFAM" id="SSF47459">
    <property type="entry name" value="HLH, helix-loop-helix DNA-binding domain"/>
    <property type="match status" value="1"/>
</dbReference>
<feature type="region of interest" description="Disordered" evidence="5">
    <location>
        <begin position="1"/>
        <end position="83"/>
    </location>
</feature>
<reference evidence="7" key="1">
    <citation type="journal article" date="2023" name="Plant J.">
        <title>The genome of the king protea, Protea cynaroides.</title>
        <authorList>
            <person name="Chang J."/>
            <person name="Duong T.A."/>
            <person name="Schoeman C."/>
            <person name="Ma X."/>
            <person name="Roodt D."/>
            <person name="Barker N."/>
            <person name="Li Z."/>
            <person name="Van de Peer Y."/>
            <person name="Mizrachi E."/>
        </authorList>
    </citation>
    <scope>NUCLEOTIDE SEQUENCE</scope>
    <source>
        <tissue evidence="7">Young leaves</tissue>
    </source>
</reference>
<evidence type="ECO:0000256" key="3">
    <source>
        <dbReference type="ARBA" id="ARBA00023163"/>
    </source>
</evidence>
<feature type="compositionally biased region" description="Low complexity" evidence="5">
    <location>
        <begin position="57"/>
        <end position="71"/>
    </location>
</feature>
<dbReference type="Pfam" id="PF00010">
    <property type="entry name" value="HLH"/>
    <property type="match status" value="1"/>
</dbReference>
<dbReference type="EMBL" id="JAMYWD010000002">
    <property type="protein sequence ID" value="KAJ4978357.1"/>
    <property type="molecule type" value="Genomic_DNA"/>
</dbReference>
<dbReference type="GO" id="GO:0042594">
    <property type="term" value="P:response to starvation"/>
    <property type="evidence" value="ECO:0007669"/>
    <property type="project" value="UniProtKB-ARBA"/>
</dbReference>
<dbReference type="GO" id="GO:0000981">
    <property type="term" value="F:DNA-binding transcription factor activity, RNA polymerase II-specific"/>
    <property type="evidence" value="ECO:0007669"/>
    <property type="project" value="TreeGrafter"/>
</dbReference>
<keyword evidence="1" id="KW-0805">Transcription regulation</keyword>
<dbReference type="AlphaFoldDB" id="A0A9Q0R0C1"/>
<dbReference type="GO" id="GO:0090575">
    <property type="term" value="C:RNA polymerase II transcription regulator complex"/>
    <property type="evidence" value="ECO:0007669"/>
    <property type="project" value="TreeGrafter"/>
</dbReference>
<evidence type="ECO:0000313" key="7">
    <source>
        <dbReference type="EMBL" id="KAJ4978357.1"/>
    </source>
</evidence>
<evidence type="ECO:0000256" key="2">
    <source>
        <dbReference type="ARBA" id="ARBA00023125"/>
    </source>
</evidence>
<keyword evidence="8" id="KW-1185">Reference proteome</keyword>
<dbReference type="PANTHER" id="PTHR13935">
    <property type="entry name" value="ACHAETE-SCUTE TRANSCRIPTION FACTOR-RELATED"/>
    <property type="match status" value="1"/>
</dbReference>
<name>A0A9Q0R0C1_9MAGN</name>
<dbReference type="PROSITE" id="PS50888">
    <property type="entry name" value="BHLH"/>
    <property type="match status" value="1"/>
</dbReference>
<evidence type="ECO:0000256" key="1">
    <source>
        <dbReference type="ARBA" id="ARBA00023015"/>
    </source>
</evidence>
<dbReference type="InterPro" id="IPR036638">
    <property type="entry name" value="HLH_DNA-bd_sf"/>
</dbReference>
<protein>
    <recommendedName>
        <fullName evidence="6">BHLH domain-containing protein</fullName>
    </recommendedName>
</protein>
<accession>A0A9Q0R0C1</accession>
<dbReference type="SMART" id="SM00353">
    <property type="entry name" value="HLH"/>
    <property type="match status" value="1"/>
</dbReference>
<evidence type="ECO:0000256" key="4">
    <source>
        <dbReference type="ARBA" id="ARBA00023242"/>
    </source>
</evidence>
<sequence>MLADPPPFSTLGLSVEAVPMNHNQNTSNEPHINSSNHRETESSESFPRLPSLQPQIDPDTSKPSSTTSGDPETVKKLSHNASERDRRKRLNDLFFTLRSLLPRNDRSKKLSIPGTVTCALKYIPELQKQVQKLMQRKEEILSIIHKQRDPINLPPKQRKGVRTSFPVVTASQVDDREYAIQISTLKVKSIPLSVVLEDMEKGGFQILNASAFTSSGKMVCYNLHLQVKETQVFECEKLSQELMSMYQSQEELHTRCYNVDNL</sequence>